<reference evidence="2" key="1">
    <citation type="submission" date="2015-06" db="EMBL/GenBank/DDBJ databases">
        <title>Genetic Architecture Underlying Mating-Type Determination in the Yeast Leucosporidium scottii and the Evolution of Mating Systems in Basidiomycetes.</title>
        <authorList>
            <person name="Maia T.M."/>
            <person name="Lopes S."/>
            <person name="Almeida J.M.G.C.F."/>
            <person name="Rosa L.H."/>
            <person name="Sampaio J.P."/>
            <person name="Goncalves P."/>
            <person name="Coelho M.A."/>
        </authorList>
    </citation>
    <scope>NUCLEOTIDE SEQUENCE</scope>
</reference>
<dbReference type="SUPFAM" id="SSF52047">
    <property type="entry name" value="RNI-like"/>
    <property type="match status" value="1"/>
</dbReference>
<dbReference type="Gene3D" id="3.80.10.10">
    <property type="entry name" value="Ribonuclease Inhibitor"/>
    <property type="match status" value="1"/>
</dbReference>
<accession>A0A0H5FUA2</accession>
<feature type="region of interest" description="Disordered" evidence="1">
    <location>
        <begin position="205"/>
        <end position="229"/>
    </location>
</feature>
<evidence type="ECO:0000313" key="2">
    <source>
        <dbReference type="EMBL" id="CRX79033.1"/>
    </source>
</evidence>
<dbReference type="InterPro" id="IPR032675">
    <property type="entry name" value="LRR_dom_sf"/>
</dbReference>
<feature type="compositionally biased region" description="Polar residues" evidence="1">
    <location>
        <begin position="219"/>
        <end position="229"/>
    </location>
</feature>
<dbReference type="EMBL" id="LN868506">
    <property type="protein sequence ID" value="CRX79033.1"/>
    <property type="molecule type" value="Genomic_DNA"/>
</dbReference>
<name>A0A0H5FUA2_9BASI</name>
<feature type="compositionally biased region" description="Polar residues" evidence="1">
    <location>
        <begin position="1"/>
        <end position="13"/>
    </location>
</feature>
<feature type="compositionally biased region" description="Polar residues" evidence="1">
    <location>
        <begin position="30"/>
        <end position="39"/>
    </location>
</feature>
<evidence type="ECO:0000256" key="1">
    <source>
        <dbReference type="SAM" id="MobiDB-lite"/>
    </source>
</evidence>
<dbReference type="AlphaFoldDB" id="A0A0H5FUA2"/>
<organism evidence="2">
    <name type="scientific">Leucosporidium scottii</name>
    <dbReference type="NCBI Taxonomy" id="5278"/>
    <lineage>
        <taxon>Eukaryota</taxon>
        <taxon>Fungi</taxon>
        <taxon>Dikarya</taxon>
        <taxon>Basidiomycota</taxon>
        <taxon>Pucciniomycotina</taxon>
        <taxon>Microbotryomycetes</taxon>
        <taxon>Leucosporidiales</taxon>
        <taxon>Leucosporidium</taxon>
    </lineage>
</organism>
<feature type="region of interest" description="Disordered" evidence="1">
    <location>
        <begin position="1"/>
        <end position="45"/>
    </location>
</feature>
<protein>
    <submittedName>
        <fullName evidence="2">Uncharacterized protein</fullName>
    </submittedName>
</protein>
<sequence>MSFSSLVDSQRTTRPAEDEAEGAPSPKSPKLTNGQAQQKQDADATELCSISATTTHIREGVTYRSVGVSARSSVEPEEGEVEMKEPEKVLKDPWETLPRDVVEKVLEWTLEVQTRKAEHSYAEEDIRKTGWSKDKDTTVGANLAKARYAALIPLKSVCRLWYKIVTPMFWQHIDFRHCAMHSYGAQHRLENVLSTTSTILYSDEIPTEPNAKVPKPAETSPTGGVEASNNAEHPATAVAETPSPSSQPQPQVLLGHLVQKYTVGTCDSCLTYFLSQLPYLPKLREIVLASSKHLKTNQLASIVLHTAGTSLRTLDHAYLGTNEDLSLRCEQILSLLNHAPNLEKLGVTGEGFNLTEAYAKRLSFVLKLNSCLRHRQTDALGVGLRHLYLGPGCSIPVSFLRGLKDCAPRLTSLHIKTGVKILADSSPMGQQPFDLRAFAASWGGQLTALTLVGVEGFSTRGYLDDLCPSLVSLHLRSDHITFAFFKTIQDLVFKPDPDHPPAAGSAPFSPSSQKIRHALSVLAIAAVKGSISSLTIFPSAFLSFSNACLRIEARTRLSWPTEMGGQRDVLERAALMCKTEKEKAKGATVGKAQARWNGVSTLVGAVEQEQVVEEAVVVDEDEMVEI</sequence>
<proteinExistence type="predicted"/>